<dbReference type="AlphaFoldDB" id="A2DF87"/>
<dbReference type="OrthoDB" id="10504684at2759"/>
<feature type="coiled-coil region" evidence="1">
    <location>
        <begin position="180"/>
        <end position="214"/>
    </location>
</feature>
<protein>
    <submittedName>
        <fullName evidence="3">Uncharacterized protein</fullName>
    </submittedName>
</protein>
<feature type="compositionally biased region" description="Polar residues" evidence="2">
    <location>
        <begin position="21"/>
        <end position="33"/>
    </location>
</feature>
<dbReference type="RefSeq" id="XP_001581801.1">
    <property type="nucleotide sequence ID" value="XM_001581751.1"/>
</dbReference>
<evidence type="ECO:0000256" key="2">
    <source>
        <dbReference type="SAM" id="MobiDB-lite"/>
    </source>
</evidence>
<gene>
    <name evidence="3" type="ORF">TVAG_436390</name>
</gene>
<accession>A2DF87</accession>
<dbReference type="EMBL" id="DS113194">
    <property type="protein sequence ID" value="EAY20815.1"/>
    <property type="molecule type" value="Genomic_DNA"/>
</dbReference>
<dbReference type="SMR" id="A2DF87"/>
<evidence type="ECO:0000313" key="4">
    <source>
        <dbReference type="Proteomes" id="UP000001542"/>
    </source>
</evidence>
<evidence type="ECO:0000256" key="1">
    <source>
        <dbReference type="SAM" id="Coils"/>
    </source>
</evidence>
<dbReference type="VEuPathDB" id="TrichDB:TVAGG3_0565900"/>
<feature type="compositionally biased region" description="Polar residues" evidence="2">
    <location>
        <begin position="97"/>
        <end position="131"/>
    </location>
</feature>
<dbReference type="KEGG" id="tva:5466364"/>
<proteinExistence type="predicted"/>
<dbReference type="InParanoid" id="A2DF87"/>
<reference evidence="3" key="2">
    <citation type="journal article" date="2007" name="Science">
        <title>Draft genome sequence of the sexually transmitted pathogen Trichomonas vaginalis.</title>
        <authorList>
            <person name="Carlton J.M."/>
            <person name="Hirt R.P."/>
            <person name="Silva J.C."/>
            <person name="Delcher A.L."/>
            <person name="Schatz M."/>
            <person name="Zhao Q."/>
            <person name="Wortman J.R."/>
            <person name="Bidwell S.L."/>
            <person name="Alsmark U.C.M."/>
            <person name="Besteiro S."/>
            <person name="Sicheritz-Ponten T."/>
            <person name="Noel C.J."/>
            <person name="Dacks J.B."/>
            <person name="Foster P.G."/>
            <person name="Simillion C."/>
            <person name="Van de Peer Y."/>
            <person name="Miranda-Saavedra D."/>
            <person name="Barton G.J."/>
            <person name="Westrop G.D."/>
            <person name="Mueller S."/>
            <person name="Dessi D."/>
            <person name="Fiori P.L."/>
            <person name="Ren Q."/>
            <person name="Paulsen I."/>
            <person name="Zhang H."/>
            <person name="Bastida-Corcuera F.D."/>
            <person name="Simoes-Barbosa A."/>
            <person name="Brown M.T."/>
            <person name="Hayes R.D."/>
            <person name="Mukherjee M."/>
            <person name="Okumura C.Y."/>
            <person name="Schneider R."/>
            <person name="Smith A.J."/>
            <person name="Vanacova S."/>
            <person name="Villalvazo M."/>
            <person name="Haas B.J."/>
            <person name="Pertea M."/>
            <person name="Feldblyum T.V."/>
            <person name="Utterback T.R."/>
            <person name="Shu C.L."/>
            <person name="Osoegawa K."/>
            <person name="de Jong P.J."/>
            <person name="Hrdy I."/>
            <person name="Horvathova L."/>
            <person name="Zubacova Z."/>
            <person name="Dolezal P."/>
            <person name="Malik S.B."/>
            <person name="Logsdon J.M. Jr."/>
            <person name="Henze K."/>
            <person name="Gupta A."/>
            <person name="Wang C.C."/>
            <person name="Dunne R.L."/>
            <person name="Upcroft J.A."/>
            <person name="Upcroft P."/>
            <person name="White O."/>
            <person name="Salzberg S.L."/>
            <person name="Tang P."/>
            <person name="Chiu C.-H."/>
            <person name="Lee Y.-S."/>
            <person name="Embley T.M."/>
            <person name="Coombs G.H."/>
            <person name="Mottram J.C."/>
            <person name="Tachezy J."/>
            <person name="Fraser-Liggett C.M."/>
            <person name="Johnson P.J."/>
        </authorList>
    </citation>
    <scope>NUCLEOTIDE SEQUENCE [LARGE SCALE GENOMIC DNA]</scope>
    <source>
        <strain evidence="3">G3</strain>
    </source>
</reference>
<keyword evidence="1" id="KW-0175">Coiled coil</keyword>
<organism evidence="3 4">
    <name type="scientific">Trichomonas vaginalis (strain ATCC PRA-98 / G3)</name>
    <dbReference type="NCBI Taxonomy" id="412133"/>
    <lineage>
        <taxon>Eukaryota</taxon>
        <taxon>Metamonada</taxon>
        <taxon>Parabasalia</taxon>
        <taxon>Trichomonadida</taxon>
        <taxon>Trichomonadidae</taxon>
        <taxon>Trichomonas</taxon>
    </lineage>
</organism>
<sequence length="279" mass="31288">MQARDLLKQFDDEFDLHSVSNLSTSQNIEQNPQTDEKSEINSQIPETNQQNASFSGLNDSSHFDMSSFNQDHQNSINLPTGSPGFPTKPIPTLDDIPNSSKYLDSKVNSPINPSNTKDNSESQISPANSDPQLKPINKSVPKQFSVPSFSFSSMTQSQISNSQSTRSNLPTDTKNILKTIEELKKERVKDTEKIKKLLVENARLQARLTILEHTDVKVAELGSKVEQLLQDYIDNEEIRAQQASLITQLRQEVIILKSRISAGIPQVQPQQSKPRVKFD</sequence>
<dbReference type="Proteomes" id="UP000001542">
    <property type="component" value="Unassembled WGS sequence"/>
</dbReference>
<name>A2DF87_TRIV3</name>
<feature type="compositionally biased region" description="Polar residues" evidence="2">
    <location>
        <begin position="40"/>
        <end position="80"/>
    </location>
</feature>
<reference evidence="3" key="1">
    <citation type="submission" date="2006-10" db="EMBL/GenBank/DDBJ databases">
        <authorList>
            <person name="Amadeo P."/>
            <person name="Zhao Q."/>
            <person name="Wortman J."/>
            <person name="Fraser-Liggett C."/>
            <person name="Carlton J."/>
        </authorList>
    </citation>
    <scope>NUCLEOTIDE SEQUENCE</scope>
    <source>
        <strain evidence="3">G3</strain>
    </source>
</reference>
<dbReference type="VEuPathDB" id="TrichDB:TVAG_436390"/>
<evidence type="ECO:0000313" key="3">
    <source>
        <dbReference type="EMBL" id="EAY20815.1"/>
    </source>
</evidence>
<keyword evidence="4" id="KW-1185">Reference proteome</keyword>
<feature type="region of interest" description="Disordered" evidence="2">
    <location>
        <begin position="21"/>
        <end position="139"/>
    </location>
</feature>